<dbReference type="EMBL" id="JAHWDF010000005">
    <property type="protein sequence ID" value="MBW2961462.1"/>
    <property type="molecule type" value="Genomic_DNA"/>
</dbReference>
<dbReference type="PANTHER" id="PTHR35008:SF8">
    <property type="entry name" value="ALCOHOL DEHYDROGENASE CYTOCHROME C SUBUNIT"/>
    <property type="match status" value="1"/>
</dbReference>
<dbReference type="RefSeq" id="WP_219039746.1">
    <property type="nucleotide sequence ID" value="NZ_JAHWDF010000005.1"/>
</dbReference>
<name>A0ABS6W0V6_9FLAO</name>
<keyword evidence="2 3" id="KW-0408">Iron</keyword>
<reference evidence="5 6" key="1">
    <citation type="submission" date="2021-07" db="EMBL/GenBank/DDBJ databases">
        <title>Mesonia aestuariivivens sp. nov., isolated from a tidal flat.</title>
        <authorList>
            <person name="Kim Y.-O."/>
            <person name="Yoon J.-H."/>
        </authorList>
    </citation>
    <scope>NUCLEOTIDE SEQUENCE [LARGE SCALE GENOMIC DNA]</scope>
    <source>
        <strain evidence="5 6">JHPTF-M18</strain>
    </source>
</reference>
<protein>
    <submittedName>
        <fullName evidence="5">Cytochrome c</fullName>
    </submittedName>
</protein>
<evidence type="ECO:0000256" key="3">
    <source>
        <dbReference type="PROSITE-ProRule" id="PRU00433"/>
    </source>
</evidence>
<dbReference type="Proteomes" id="UP000719267">
    <property type="component" value="Unassembled WGS sequence"/>
</dbReference>
<evidence type="ECO:0000313" key="6">
    <source>
        <dbReference type="Proteomes" id="UP000719267"/>
    </source>
</evidence>
<feature type="domain" description="Cytochrome c" evidence="4">
    <location>
        <begin position="43"/>
        <end position="131"/>
    </location>
</feature>
<accession>A0ABS6W0V6</accession>
<comment type="caution">
    <text evidence="5">The sequence shown here is derived from an EMBL/GenBank/DDBJ whole genome shotgun (WGS) entry which is preliminary data.</text>
</comment>
<dbReference type="PROSITE" id="PS51257">
    <property type="entry name" value="PROKAR_LIPOPROTEIN"/>
    <property type="match status" value="1"/>
</dbReference>
<keyword evidence="6" id="KW-1185">Reference proteome</keyword>
<organism evidence="5 6">
    <name type="scientific">Mesonia aestuariivivens</name>
    <dbReference type="NCBI Taxonomy" id="2796128"/>
    <lineage>
        <taxon>Bacteria</taxon>
        <taxon>Pseudomonadati</taxon>
        <taxon>Bacteroidota</taxon>
        <taxon>Flavobacteriia</taxon>
        <taxon>Flavobacteriales</taxon>
        <taxon>Flavobacteriaceae</taxon>
        <taxon>Mesonia</taxon>
    </lineage>
</organism>
<gene>
    <name evidence="5" type="ORF">KW502_06590</name>
</gene>
<dbReference type="InterPro" id="IPR051459">
    <property type="entry name" value="Cytochrome_c-type_DH"/>
</dbReference>
<evidence type="ECO:0000256" key="1">
    <source>
        <dbReference type="ARBA" id="ARBA00022723"/>
    </source>
</evidence>
<dbReference type="InterPro" id="IPR009056">
    <property type="entry name" value="Cyt_c-like_dom"/>
</dbReference>
<dbReference type="Pfam" id="PF00034">
    <property type="entry name" value="Cytochrom_C"/>
    <property type="match status" value="1"/>
</dbReference>
<dbReference type="PROSITE" id="PS51007">
    <property type="entry name" value="CYTC"/>
    <property type="match status" value="1"/>
</dbReference>
<evidence type="ECO:0000259" key="4">
    <source>
        <dbReference type="PROSITE" id="PS51007"/>
    </source>
</evidence>
<evidence type="ECO:0000313" key="5">
    <source>
        <dbReference type="EMBL" id="MBW2961462.1"/>
    </source>
</evidence>
<keyword evidence="3" id="KW-0349">Heme</keyword>
<keyword evidence="1 3" id="KW-0479">Metal-binding</keyword>
<dbReference type="PANTHER" id="PTHR35008">
    <property type="entry name" value="BLL4482 PROTEIN-RELATED"/>
    <property type="match status" value="1"/>
</dbReference>
<proteinExistence type="predicted"/>
<evidence type="ECO:0000256" key="2">
    <source>
        <dbReference type="ARBA" id="ARBA00023004"/>
    </source>
</evidence>
<sequence length="149" mass="16856">MNRSIYLLFVLVFFISCKKQEKSKQSKAEENAITVIKKTPLQESIAKGKSVYTNNCAQCHLPTGKGIPKIYPPLRKSNWLTKKRTESIHAVKYGLSGEITVNGQPYENVMTPMGLSDQEVADVLNYVMNMWGNKQEKMLTPEEVSNVDK</sequence>